<sequence length="117" mass="13685">MDNLFKEKAQKIRIYLAVETVVDPFEKNVTLSELNPLPIKAIVTDLTPTQMKWKSAGIVEEGGKEIIIEKKYESLLKQSQKIEINNSYYYGWRTNGRLNYRIEGNYLRAYLYTKTES</sequence>
<reference evidence="1" key="1">
    <citation type="journal article" date="2014" name="Front. Microbiol.">
        <title>High frequency of phylogenetically diverse reductive dehalogenase-homologous genes in deep subseafloor sedimentary metagenomes.</title>
        <authorList>
            <person name="Kawai M."/>
            <person name="Futagami T."/>
            <person name="Toyoda A."/>
            <person name="Takaki Y."/>
            <person name="Nishi S."/>
            <person name="Hori S."/>
            <person name="Arai W."/>
            <person name="Tsubouchi T."/>
            <person name="Morono Y."/>
            <person name="Uchiyama I."/>
            <person name="Ito T."/>
            <person name="Fujiyama A."/>
            <person name="Inagaki F."/>
            <person name="Takami H."/>
        </authorList>
    </citation>
    <scope>NUCLEOTIDE SEQUENCE</scope>
    <source>
        <strain evidence="1">Expedition CK06-06</strain>
    </source>
</reference>
<proteinExistence type="predicted"/>
<accession>X1J3M3</accession>
<dbReference type="AlphaFoldDB" id="X1J3M3"/>
<dbReference type="EMBL" id="BARU01038985">
    <property type="protein sequence ID" value="GAH89316.1"/>
    <property type="molecule type" value="Genomic_DNA"/>
</dbReference>
<comment type="caution">
    <text evidence="1">The sequence shown here is derived from an EMBL/GenBank/DDBJ whole genome shotgun (WGS) entry which is preliminary data.</text>
</comment>
<evidence type="ECO:0000313" key="1">
    <source>
        <dbReference type="EMBL" id="GAH89316.1"/>
    </source>
</evidence>
<gene>
    <name evidence="1" type="ORF">S03H2_60492</name>
</gene>
<name>X1J3M3_9ZZZZ</name>
<organism evidence="1">
    <name type="scientific">marine sediment metagenome</name>
    <dbReference type="NCBI Taxonomy" id="412755"/>
    <lineage>
        <taxon>unclassified sequences</taxon>
        <taxon>metagenomes</taxon>
        <taxon>ecological metagenomes</taxon>
    </lineage>
</organism>
<protein>
    <submittedName>
        <fullName evidence="1">Uncharacterized protein</fullName>
    </submittedName>
</protein>